<evidence type="ECO:0000256" key="3">
    <source>
        <dbReference type="ARBA" id="ARBA00023082"/>
    </source>
</evidence>
<dbReference type="InterPro" id="IPR013324">
    <property type="entry name" value="RNA_pol_sigma_r3/r4-like"/>
</dbReference>
<keyword evidence="4" id="KW-0804">Transcription</keyword>
<evidence type="ECO:0000259" key="6">
    <source>
        <dbReference type="Pfam" id="PF08281"/>
    </source>
</evidence>
<dbReference type="InterPro" id="IPR039425">
    <property type="entry name" value="RNA_pol_sigma-70-like"/>
</dbReference>
<gene>
    <name evidence="7" type="ORF">SAMN05444266_102558</name>
</gene>
<dbReference type="GO" id="GO:0006352">
    <property type="term" value="P:DNA-templated transcription initiation"/>
    <property type="evidence" value="ECO:0007669"/>
    <property type="project" value="InterPro"/>
</dbReference>
<dbReference type="NCBIfam" id="TIGR02937">
    <property type="entry name" value="sigma70-ECF"/>
    <property type="match status" value="1"/>
</dbReference>
<organism evidence="7 8">
    <name type="scientific">Chitinophaga jiangningensis</name>
    <dbReference type="NCBI Taxonomy" id="1419482"/>
    <lineage>
        <taxon>Bacteria</taxon>
        <taxon>Pseudomonadati</taxon>
        <taxon>Bacteroidota</taxon>
        <taxon>Chitinophagia</taxon>
        <taxon>Chitinophagales</taxon>
        <taxon>Chitinophagaceae</taxon>
        <taxon>Chitinophaga</taxon>
    </lineage>
</organism>
<evidence type="ECO:0000256" key="1">
    <source>
        <dbReference type="ARBA" id="ARBA00010641"/>
    </source>
</evidence>
<dbReference type="GO" id="GO:0003677">
    <property type="term" value="F:DNA binding"/>
    <property type="evidence" value="ECO:0007669"/>
    <property type="project" value="InterPro"/>
</dbReference>
<keyword evidence="3" id="KW-0731">Sigma factor</keyword>
<dbReference type="SUPFAM" id="SSF88659">
    <property type="entry name" value="Sigma3 and sigma4 domains of RNA polymerase sigma factors"/>
    <property type="match status" value="1"/>
</dbReference>
<dbReference type="Gene3D" id="1.10.1740.10">
    <property type="match status" value="1"/>
</dbReference>
<dbReference type="AlphaFoldDB" id="A0A1M6YZP1"/>
<dbReference type="PANTHER" id="PTHR43133:SF46">
    <property type="entry name" value="RNA POLYMERASE SIGMA-70 FACTOR ECF SUBFAMILY"/>
    <property type="match status" value="1"/>
</dbReference>
<evidence type="ECO:0000256" key="2">
    <source>
        <dbReference type="ARBA" id="ARBA00023015"/>
    </source>
</evidence>
<dbReference type="Proteomes" id="UP000184420">
    <property type="component" value="Unassembled WGS sequence"/>
</dbReference>
<dbReference type="Pfam" id="PF08281">
    <property type="entry name" value="Sigma70_r4_2"/>
    <property type="match status" value="1"/>
</dbReference>
<dbReference type="Gene3D" id="1.10.10.10">
    <property type="entry name" value="Winged helix-like DNA-binding domain superfamily/Winged helix DNA-binding domain"/>
    <property type="match status" value="1"/>
</dbReference>
<dbReference type="GO" id="GO:0016987">
    <property type="term" value="F:sigma factor activity"/>
    <property type="evidence" value="ECO:0007669"/>
    <property type="project" value="UniProtKB-KW"/>
</dbReference>
<feature type="domain" description="RNA polymerase sigma factor 70 region 4 type 2" evidence="6">
    <location>
        <begin position="123"/>
        <end position="171"/>
    </location>
</feature>
<dbReference type="SUPFAM" id="SSF88946">
    <property type="entry name" value="Sigma2 domain of RNA polymerase sigma factors"/>
    <property type="match status" value="1"/>
</dbReference>
<name>A0A1M6YZP1_9BACT</name>
<keyword evidence="2" id="KW-0805">Transcription regulation</keyword>
<dbReference type="InterPro" id="IPR007627">
    <property type="entry name" value="RNA_pol_sigma70_r2"/>
</dbReference>
<feature type="domain" description="RNA polymerase sigma-70 region 2" evidence="5">
    <location>
        <begin position="27"/>
        <end position="92"/>
    </location>
</feature>
<dbReference type="InterPro" id="IPR036388">
    <property type="entry name" value="WH-like_DNA-bd_sf"/>
</dbReference>
<dbReference type="STRING" id="1419482.SAMN05444266_102558"/>
<evidence type="ECO:0000313" key="8">
    <source>
        <dbReference type="Proteomes" id="UP000184420"/>
    </source>
</evidence>
<dbReference type="InterPro" id="IPR013249">
    <property type="entry name" value="RNA_pol_sigma70_r4_t2"/>
</dbReference>
<evidence type="ECO:0000256" key="4">
    <source>
        <dbReference type="ARBA" id="ARBA00023163"/>
    </source>
</evidence>
<dbReference type="EMBL" id="FRBL01000002">
    <property type="protein sequence ID" value="SHL23716.1"/>
    <property type="molecule type" value="Genomic_DNA"/>
</dbReference>
<dbReference type="Pfam" id="PF04542">
    <property type="entry name" value="Sigma70_r2"/>
    <property type="match status" value="1"/>
</dbReference>
<evidence type="ECO:0000259" key="5">
    <source>
        <dbReference type="Pfam" id="PF04542"/>
    </source>
</evidence>
<accession>A0A1M6YZP1</accession>
<comment type="similarity">
    <text evidence="1">Belongs to the sigma-70 factor family. ECF subfamily.</text>
</comment>
<dbReference type="NCBIfam" id="TIGR02985">
    <property type="entry name" value="Sig70_bacteroi1"/>
    <property type="match status" value="1"/>
</dbReference>
<evidence type="ECO:0000313" key="7">
    <source>
        <dbReference type="EMBL" id="SHL23716.1"/>
    </source>
</evidence>
<dbReference type="OrthoDB" id="655312at2"/>
<dbReference type="InterPro" id="IPR014284">
    <property type="entry name" value="RNA_pol_sigma-70_dom"/>
</dbReference>
<proteinExistence type="inferred from homology"/>
<keyword evidence="8" id="KW-1185">Reference proteome</keyword>
<sequence length="199" mass="23052">MTVQSLSNEAQLLSDLRVGNEAAFTALYYHYSPGLYVVVQGMIKDEAATTDIIQEIFSAIWKNRKEIQIANFAGYLVRAGQNRVINYFRQLQHDKEKLDQFRQHVEVQYSHIEEALHYQDSKEMLDELLDRLPPQQAKVYRLCRIDGLTNREVAEQLGISIYTVKEYLKEANRKIRTSLGNDPGKVLLLLLFFNVVTKN</sequence>
<dbReference type="CDD" id="cd06171">
    <property type="entry name" value="Sigma70_r4"/>
    <property type="match status" value="1"/>
</dbReference>
<reference evidence="7 8" key="1">
    <citation type="submission" date="2016-11" db="EMBL/GenBank/DDBJ databases">
        <authorList>
            <person name="Jaros S."/>
            <person name="Januszkiewicz K."/>
            <person name="Wedrychowicz H."/>
        </authorList>
    </citation>
    <scope>NUCLEOTIDE SEQUENCE [LARGE SCALE GENOMIC DNA]</scope>
    <source>
        <strain evidence="7 8">DSM 27406</strain>
    </source>
</reference>
<dbReference type="RefSeq" id="WP_073079402.1">
    <property type="nucleotide sequence ID" value="NZ_FRBL01000002.1"/>
</dbReference>
<dbReference type="InterPro" id="IPR013325">
    <property type="entry name" value="RNA_pol_sigma_r2"/>
</dbReference>
<protein>
    <submittedName>
        <fullName evidence="7">RNA polymerase sigma-70 factor, ECF subfamily</fullName>
    </submittedName>
</protein>
<dbReference type="PANTHER" id="PTHR43133">
    <property type="entry name" value="RNA POLYMERASE ECF-TYPE SIGMA FACTO"/>
    <property type="match status" value="1"/>
</dbReference>
<dbReference type="InterPro" id="IPR014327">
    <property type="entry name" value="RNA_pol_sigma70_bacteroid"/>
</dbReference>